<dbReference type="Gene3D" id="2.80.10.50">
    <property type="match status" value="5"/>
</dbReference>
<dbReference type="InterPro" id="IPR035992">
    <property type="entry name" value="Ricin_B-like_lectins"/>
</dbReference>
<dbReference type="AlphaFoldDB" id="A0A3D9KZ02"/>
<dbReference type="CDD" id="cd18820">
    <property type="entry name" value="GH43_LbAraf43-like"/>
    <property type="match status" value="1"/>
</dbReference>
<comment type="caution">
    <text evidence="6">The sequence shown here is derived from an EMBL/GenBank/DDBJ whole genome shotgun (WGS) entry which is preliminary data.</text>
</comment>
<dbReference type="SUPFAM" id="SSF75005">
    <property type="entry name" value="Arabinanase/levansucrase/invertase"/>
    <property type="match status" value="1"/>
</dbReference>
<dbReference type="Gene3D" id="2.115.10.20">
    <property type="entry name" value="Glycosyl hydrolase domain, family 43"/>
    <property type="match status" value="1"/>
</dbReference>
<dbReference type="InterPro" id="IPR023296">
    <property type="entry name" value="Glyco_hydro_beta-prop_sf"/>
</dbReference>
<dbReference type="PANTHER" id="PTHR43817">
    <property type="entry name" value="GLYCOSYL HYDROLASE"/>
    <property type="match status" value="1"/>
</dbReference>
<dbReference type="PANTHER" id="PTHR43817:SF1">
    <property type="entry name" value="HYDROLASE, FAMILY 43, PUTATIVE (AFU_ORTHOLOGUE AFUA_3G01660)-RELATED"/>
    <property type="match status" value="1"/>
</dbReference>
<accession>A0A3D9KZ02</accession>
<dbReference type="NCBIfam" id="TIGR04183">
    <property type="entry name" value="Por_Secre_tail"/>
    <property type="match status" value="1"/>
</dbReference>
<dbReference type="GO" id="GO:0005975">
    <property type="term" value="P:carbohydrate metabolic process"/>
    <property type="evidence" value="ECO:0007669"/>
    <property type="project" value="InterPro"/>
</dbReference>
<gene>
    <name evidence="6" type="ORF">C7460_11849</name>
</gene>
<feature type="domain" description="Ricin B lectin" evidence="5">
    <location>
        <begin position="496"/>
        <end position="633"/>
    </location>
</feature>
<comment type="similarity">
    <text evidence="1">Belongs to the glycosyl hydrolase 43 family.</text>
</comment>
<dbReference type="Proteomes" id="UP000256779">
    <property type="component" value="Unassembled WGS sequence"/>
</dbReference>
<dbReference type="RefSeq" id="WP_115869356.1">
    <property type="nucleotide sequence ID" value="NZ_QREG01000018.1"/>
</dbReference>
<dbReference type="EMBL" id="QREG01000018">
    <property type="protein sequence ID" value="RED95272.1"/>
    <property type="molecule type" value="Genomic_DNA"/>
</dbReference>
<keyword evidence="4" id="KW-0326">Glycosidase</keyword>
<evidence type="ECO:0000256" key="3">
    <source>
        <dbReference type="ARBA" id="ARBA00022801"/>
    </source>
</evidence>
<organism evidence="6 7">
    <name type="scientific">Marinoscillum furvescens DSM 4134</name>
    <dbReference type="NCBI Taxonomy" id="1122208"/>
    <lineage>
        <taxon>Bacteria</taxon>
        <taxon>Pseudomonadati</taxon>
        <taxon>Bacteroidota</taxon>
        <taxon>Cytophagia</taxon>
        <taxon>Cytophagales</taxon>
        <taxon>Reichenbachiellaceae</taxon>
        <taxon>Marinoscillum</taxon>
    </lineage>
</organism>
<evidence type="ECO:0000259" key="5">
    <source>
        <dbReference type="SMART" id="SM00458"/>
    </source>
</evidence>
<keyword evidence="7" id="KW-1185">Reference proteome</keyword>
<dbReference type="InterPro" id="IPR000772">
    <property type="entry name" value="Ricin_B_lectin"/>
</dbReference>
<keyword evidence="3" id="KW-0378">Hydrolase</keyword>
<name>A0A3D9KZ02_MARFU</name>
<dbReference type="GO" id="GO:0004553">
    <property type="term" value="F:hydrolase activity, hydrolyzing O-glycosyl compounds"/>
    <property type="evidence" value="ECO:0007669"/>
    <property type="project" value="InterPro"/>
</dbReference>
<dbReference type="CDD" id="cd00161">
    <property type="entry name" value="beta-trefoil_Ricin-like"/>
    <property type="match status" value="2"/>
</dbReference>
<keyword evidence="2" id="KW-0732">Signal</keyword>
<evidence type="ECO:0000256" key="1">
    <source>
        <dbReference type="ARBA" id="ARBA00009865"/>
    </source>
</evidence>
<dbReference type="SMART" id="SM00458">
    <property type="entry name" value="RICIN"/>
    <property type="match status" value="2"/>
</dbReference>
<evidence type="ECO:0000256" key="4">
    <source>
        <dbReference type="ARBA" id="ARBA00023295"/>
    </source>
</evidence>
<proteinExistence type="inferred from homology"/>
<dbReference type="Pfam" id="PF18962">
    <property type="entry name" value="Por_Secre_tail"/>
    <property type="match status" value="1"/>
</dbReference>
<dbReference type="InterPro" id="IPR026444">
    <property type="entry name" value="Secre_tail"/>
</dbReference>
<sequence length="727" mass="80065">MISRIQTRLALVVVALFTFVQSHSRSFVNPISDLADPFITYHNGYYYYTGTTGGNISMRKSTTLEGLKAAPIQTIYTPSGSAPTHHYWAPEMFRINNTWYIYFSASLTTSTNDMRTWVLENTSTDPMAGTWVFKGRIYDSSNDLWAIDGTVLSLHGTNYFLWSGVDYNATIDKPQRIYIASMSNPWTLNSGRTLLSSPDMGWESNGGVNEAPEVIQKNGKVFMVYSANGCWTPDYKLGMLSMPDNLDPMNSGNWYKHPQPVFESNSAVQAYGPGHHFFFKSPDGTQDWFAYHATTNASGACDASRTTRAQKITWNADGTPNFGVPVATGIKQQAPAGEASLASASPIANGIYKIVVQSSNKPLDVAGCSMEKGANVHQWSDANVDCQKWHIQATSDGYYTITSVQGGLVLEVESCSNANAANVQMWAPNGADCQKWSFVSVGGGYYRIVSKQSGKSLDIQFGGQNNGANLQQYDYLGNSQQHFRMDWLGAESPIKEGVYRIVSKKSGLAMDLAGCNVSNGTNIAQWTWLNNNCQRWSVESTGDGYYMIRSQESNRVLDVPSCSGLEGANIQQWDAYGNDCQKFAIEPAGNGYFSIINKSSGHAVDVSNCSMSPGANIHQWSYWGGDCQLWKFEAVTSSARLATTSDVEEKKWMVYPNPTVGQVSVRGALTETSRIIVRDLFGRQLEVLQPRPGKTAKVDFSAKQPGIYFLEITDGTSVREVIKITKK</sequence>
<dbReference type="SUPFAM" id="SSF50370">
    <property type="entry name" value="Ricin B-like lectins"/>
    <property type="match status" value="2"/>
</dbReference>
<evidence type="ECO:0000313" key="6">
    <source>
        <dbReference type="EMBL" id="RED95272.1"/>
    </source>
</evidence>
<dbReference type="Pfam" id="PF04616">
    <property type="entry name" value="Glyco_hydro_43"/>
    <property type="match status" value="1"/>
</dbReference>
<reference evidence="6 7" key="1">
    <citation type="submission" date="2018-07" db="EMBL/GenBank/DDBJ databases">
        <title>Genomic Encyclopedia of Type Strains, Phase IV (KMG-IV): sequencing the most valuable type-strain genomes for metagenomic binning, comparative biology and taxonomic classification.</title>
        <authorList>
            <person name="Goeker M."/>
        </authorList>
    </citation>
    <scope>NUCLEOTIDE SEQUENCE [LARGE SCALE GENOMIC DNA]</scope>
    <source>
        <strain evidence="6 7">DSM 4134</strain>
    </source>
</reference>
<dbReference type="Pfam" id="PF14200">
    <property type="entry name" value="RicinB_lectin_2"/>
    <property type="match status" value="2"/>
</dbReference>
<feature type="domain" description="Ricin B lectin" evidence="5">
    <location>
        <begin position="349"/>
        <end position="486"/>
    </location>
</feature>
<dbReference type="PROSITE" id="PS50231">
    <property type="entry name" value="RICIN_B_LECTIN"/>
    <property type="match status" value="2"/>
</dbReference>
<dbReference type="InterPro" id="IPR006710">
    <property type="entry name" value="Glyco_hydro_43"/>
</dbReference>
<evidence type="ECO:0000256" key="2">
    <source>
        <dbReference type="ARBA" id="ARBA00022729"/>
    </source>
</evidence>
<dbReference type="OrthoDB" id="9763933at2"/>
<protein>
    <submittedName>
        <fullName evidence="6">Putative secreted protein (Por secretion system target)</fullName>
    </submittedName>
</protein>
<evidence type="ECO:0000313" key="7">
    <source>
        <dbReference type="Proteomes" id="UP000256779"/>
    </source>
</evidence>